<proteinExistence type="predicted"/>
<dbReference type="InParanoid" id="A0A401GLH2"/>
<evidence type="ECO:0000313" key="3">
    <source>
        <dbReference type="Proteomes" id="UP000287166"/>
    </source>
</evidence>
<keyword evidence="1" id="KW-0812">Transmembrane</keyword>
<sequence length="149" mass="15551">MTHLNDPTTAERAQEHAWHRAIANLQADVEAYKSAGDAAQRAAAASTVALSLRRAGALHPDPSVAHKMAEDADAFERADAGEKERMMHPLLTGLAVLLGTPFALVGAVLVAAGGVVYGVAKTLEGVGRGLAAGPEYLYALWARSRAPQS</sequence>
<keyword evidence="1" id="KW-1133">Transmembrane helix</keyword>
<accession>A0A401GLH2</accession>
<dbReference type="GeneID" id="38779886"/>
<feature type="transmembrane region" description="Helical" evidence="1">
    <location>
        <begin position="90"/>
        <end position="120"/>
    </location>
</feature>
<dbReference type="Proteomes" id="UP000287166">
    <property type="component" value="Unassembled WGS sequence"/>
</dbReference>
<dbReference type="OrthoDB" id="2755641at2759"/>
<organism evidence="2 3">
    <name type="scientific">Sparassis crispa</name>
    <dbReference type="NCBI Taxonomy" id="139825"/>
    <lineage>
        <taxon>Eukaryota</taxon>
        <taxon>Fungi</taxon>
        <taxon>Dikarya</taxon>
        <taxon>Basidiomycota</taxon>
        <taxon>Agaricomycotina</taxon>
        <taxon>Agaricomycetes</taxon>
        <taxon>Polyporales</taxon>
        <taxon>Sparassidaceae</taxon>
        <taxon>Sparassis</taxon>
    </lineage>
</organism>
<dbReference type="AlphaFoldDB" id="A0A401GLH2"/>
<reference evidence="2 3" key="1">
    <citation type="journal article" date="2018" name="Sci. Rep.">
        <title>Genome sequence of the cauliflower mushroom Sparassis crispa (Hanabiratake) and its association with beneficial usage.</title>
        <authorList>
            <person name="Kiyama R."/>
            <person name="Furutani Y."/>
            <person name="Kawaguchi K."/>
            <person name="Nakanishi T."/>
        </authorList>
    </citation>
    <scope>NUCLEOTIDE SEQUENCE [LARGE SCALE GENOMIC DNA]</scope>
</reference>
<keyword evidence="3" id="KW-1185">Reference proteome</keyword>
<dbReference type="RefSeq" id="XP_027613882.1">
    <property type="nucleotide sequence ID" value="XM_027758081.1"/>
</dbReference>
<keyword evidence="1" id="KW-0472">Membrane</keyword>
<evidence type="ECO:0000313" key="2">
    <source>
        <dbReference type="EMBL" id="GBE82969.1"/>
    </source>
</evidence>
<evidence type="ECO:0000256" key="1">
    <source>
        <dbReference type="SAM" id="Phobius"/>
    </source>
</evidence>
<dbReference type="EMBL" id="BFAD01000005">
    <property type="protein sequence ID" value="GBE82969.1"/>
    <property type="molecule type" value="Genomic_DNA"/>
</dbReference>
<gene>
    <name evidence="2" type="ORF">SCP_0500120</name>
</gene>
<protein>
    <submittedName>
        <fullName evidence="2">Uncharacterized protein</fullName>
    </submittedName>
</protein>
<comment type="caution">
    <text evidence="2">The sequence shown here is derived from an EMBL/GenBank/DDBJ whole genome shotgun (WGS) entry which is preliminary data.</text>
</comment>
<name>A0A401GLH2_9APHY</name>